<dbReference type="Pfam" id="PF07715">
    <property type="entry name" value="Plug"/>
    <property type="match status" value="1"/>
</dbReference>
<evidence type="ECO:0000259" key="3">
    <source>
        <dbReference type="Pfam" id="PF07715"/>
    </source>
</evidence>
<protein>
    <recommendedName>
        <fullName evidence="3">TonB-dependent receptor plug domain-containing protein</fullName>
    </recommendedName>
</protein>
<name>A0A0S7BWI6_9BACT</name>
<proteinExistence type="inferred from homology"/>
<sequence>MKAAIFRRKIAGMGTAMMLFLAVLLLSGSAHAQQADVLRIRGTVTDLGTGETLPGVNISIKGTQTGAVTDINGKYSLDALKGSVLVFSFVGYETAEVTLGSQTTLNIRLKPTVESLEEVVVIGYGLTTRKEVTGSIASVKADDFNRGAHSSPMGLLQGKVAGLSITRPDGADPQAGYQILLRGTNTLTSGQGPLVIVDGVAGVDLKNVSFEEVESIDVLKDGSAAAIYGTRG</sequence>
<dbReference type="Proteomes" id="UP000053091">
    <property type="component" value="Unassembled WGS sequence"/>
</dbReference>
<dbReference type="Pfam" id="PF13715">
    <property type="entry name" value="CarbopepD_reg_2"/>
    <property type="match status" value="1"/>
</dbReference>
<evidence type="ECO:0000256" key="1">
    <source>
        <dbReference type="PROSITE-ProRule" id="PRU01360"/>
    </source>
</evidence>
<keyword evidence="1" id="KW-0812">Transmembrane</keyword>
<keyword evidence="5" id="KW-1185">Reference proteome</keyword>
<dbReference type="AlphaFoldDB" id="A0A0S7BWI6"/>
<accession>A0A0S7BWI6</accession>
<feature type="chain" id="PRO_5006633289" description="TonB-dependent receptor plug domain-containing protein" evidence="2">
    <location>
        <begin position="33"/>
        <end position="232"/>
    </location>
</feature>
<feature type="signal peptide" evidence="2">
    <location>
        <begin position="1"/>
        <end position="32"/>
    </location>
</feature>
<dbReference type="PROSITE" id="PS52016">
    <property type="entry name" value="TONB_DEPENDENT_REC_3"/>
    <property type="match status" value="1"/>
</dbReference>
<keyword evidence="1" id="KW-0813">Transport</keyword>
<keyword evidence="1" id="KW-1134">Transmembrane beta strand</keyword>
<evidence type="ECO:0000313" key="4">
    <source>
        <dbReference type="EMBL" id="GAP42142.1"/>
    </source>
</evidence>
<organism evidence="4">
    <name type="scientific">Lentimicrobium saccharophilum</name>
    <dbReference type="NCBI Taxonomy" id="1678841"/>
    <lineage>
        <taxon>Bacteria</taxon>
        <taxon>Pseudomonadati</taxon>
        <taxon>Bacteroidota</taxon>
        <taxon>Bacteroidia</taxon>
        <taxon>Bacteroidales</taxon>
        <taxon>Lentimicrobiaceae</taxon>
        <taxon>Lentimicrobium</taxon>
    </lineage>
</organism>
<keyword evidence="1" id="KW-0998">Cell outer membrane</keyword>
<dbReference type="RefSeq" id="WP_236695625.1">
    <property type="nucleotide sequence ID" value="NZ_DF968182.1"/>
</dbReference>
<comment type="subcellular location">
    <subcellularLocation>
        <location evidence="1">Cell outer membrane</location>
        <topology evidence="1">Multi-pass membrane protein</topology>
    </subcellularLocation>
</comment>
<keyword evidence="2" id="KW-0732">Signal</keyword>
<dbReference type="GO" id="GO:0009279">
    <property type="term" value="C:cell outer membrane"/>
    <property type="evidence" value="ECO:0007669"/>
    <property type="project" value="UniProtKB-SubCell"/>
</dbReference>
<dbReference type="Gene3D" id="2.170.130.10">
    <property type="entry name" value="TonB-dependent receptor, plug domain"/>
    <property type="match status" value="1"/>
</dbReference>
<comment type="similarity">
    <text evidence="1">Belongs to the TonB-dependent receptor family.</text>
</comment>
<dbReference type="STRING" id="1678841.TBC1_11271"/>
<keyword evidence="1" id="KW-0472">Membrane</keyword>
<dbReference type="InterPro" id="IPR012910">
    <property type="entry name" value="Plug_dom"/>
</dbReference>
<dbReference type="InterPro" id="IPR039426">
    <property type="entry name" value="TonB-dep_rcpt-like"/>
</dbReference>
<dbReference type="FunFam" id="2.60.40.1120:FF:000003">
    <property type="entry name" value="Outer membrane protein Omp121"/>
    <property type="match status" value="1"/>
</dbReference>
<dbReference type="SUPFAM" id="SSF56935">
    <property type="entry name" value="Porins"/>
    <property type="match status" value="1"/>
</dbReference>
<evidence type="ECO:0000256" key="2">
    <source>
        <dbReference type="SAM" id="SignalP"/>
    </source>
</evidence>
<dbReference type="InterPro" id="IPR008969">
    <property type="entry name" value="CarboxyPept-like_regulatory"/>
</dbReference>
<reference evidence="4" key="1">
    <citation type="journal article" date="2015" name="Genome Announc.">
        <title>Draft Genome Sequence of Bacteroidales Strain TBC1, a Novel Isolate from a Methanogenic Wastewater Treatment System.</title>
        <authorList>
            <person name="Tourlousse D.M."/>
            <person name="Matsuura N."/>
            <person name="Sun L."/>
            <person name="Toyonaga M."/>
            <person name="Kuroda K."/>
            <person name="Ohashi A."/>
            <person name="Cruz R."/>
            <person name="Yamaguchi T."/>
            <person name="Sekiguchi Y."/>
        </authorList>
    </citation>
    <scope>NUCLEOTIDE SEQUENCE [LARGE SCALE GENOMIC DNA]</scope>
    <source>
        <strain evidence="4">TBC1</strain>
    </source>
</reference>
<gene>
    <name evidence="4" type="ORF">TBC1_11271</name>
</gene>
<feature type="domain" description="TonB-dependent receptor plug" evidence="3">
    <location>
        <begin position="129"/>
        <end position="231"/>
    </location>
</feature>
<dbReference type="EMBL" id="DF968182">
    <property type="protein sequence ID" value="GAP42142.1"/>
    <property type="molecule type" value="Genomic_DNA"/>
</dbReference>
<dbReference type="SUPFAM" id="SSF49464">
    <property type="entry name" value="Carboxypeptidase regulatory domain-like"/>
    <property type="match status" value="1"/>
</dbReference>
<dbReference type="InterPro" id="IPR037066">
    <property type="entry name" value="Plug_dom_sf"/>
</dbReference>
<dbReference type="Gene3D" id="2.60.40.1120">
    <property type="entry name" value="Carboxypeptidase-like, regulatory domain"/>
    <property type="match status" value="1"/>
</dbReference>
<evidence type="ECO:0000313" key="5">
    <source>
        <dbReference type="Proteomes" id="UP000053091"/>
    </source>
</evidence>